<dbReference type="Pfam" id="PF07992">
    <property type="entry name" value="Pyr_redox_2"/>
    <property type="match status" value="1"/>
</dbReference>
<dbReference type="GO" id="GO:0050660">
    <property type="term" value="F:flavin adenine dinucleotide binding"/>
    <property type="evidence" value="ECO:0007669"/>
    <property type="project" value="TreeGrafter"/>
</dbReference>
<dbReference type="GeneID" id="34466024"/>
<reference evidence="3" key="1">
    <citation type="journal article" date="2017" name="Genome Biol.">
        <title>Comparative genomics reveals high biological diversity and specific adaptations in the industrially and medically important fungal genus Aspergillus.</title>
        <authorList>
            <person name="de Vries R.P."/>
            <person name="Riley R."/>
            <person name="Wiebenga A."/>
            <person name="Aguilar-Osorio G."/>
            <person name="Amillis S."/>
            <person name="Uchima C.A."/>
            <person name="Anderluh G."/>
            <person name="Asadollahi M."/>
            <person name="Askin M."/>
            <person name="Barry K."/>
            <person name="Battaglia E."/>
            <person name="Bayram O."/>
            <person name="Benocci T."/>
            <person name="Braus-Stromeyer S.A."/>
            <person name="Caldana C."/>
            <person name="Canovas D."/>
            <person name="Cerqueira G.C."/>
            <person name="Chen F."/>
            <person name="Chen W."/>
            <person name="Choi C."/>
            <person name="Clum A."/>
            <person name="Dos Santos R.A."/>
            <person name="Damasio A.R."/>
            <person name="Diallinas G."/>
            <person name="Emri T."/>
            <person name="Fekete E."/>
            <person name="Flipphi M."/>
            <person name="Freyberg S."/>
            <person name="Gallo A."/>
            <person name="Gournas C."/>
            <person name="Habgood R."/>
            <person name="Hainaut M."/>
            <person name="Harispe M.L."/>
            <person name="Henrissat B."/>
            <person name="Hilden K.S."/>
            <person name="Hope R."/>
            <person name="Hossain A."/>
            <person name="Karabika E."/>
            <person name="Karaffa L."/>
            <person name="Karanyi Z."/>
            <person name="Krasevec N."/>
            <person name="Kuo A."/>
            <person name="Kusch H."/>
            <person name="LaButti K."/>
            <person name="Lagendijk E.L."/>
            <person name="Lapidus A."/>
            <person name="Levasseur A."/>
            <person name="Lindquist E."/>
            <person name="Lipzen A."/>
            <person name="Logrieco A.F."/>
            <person name="MacCabe A."/>
            <person name="Maekelae M.R."/>
            <person name="Malavazi I."/>
            <person name="Melin P."/>
            <person name="Meyer V."/>
            <person name="Mielnichuk N."/>
            <person name="Miskei M."/>
            <person name="Molnar A.P."/>
            <person name="Mule G."/>
            <person name="Ngan C.Y."/>
            <person name="Orejas M."/>
            <person name="Orosz E."/>
            <person name="Ouedraogo J.P."/>
            <person name="Overkamp K.M."/>
            <person name="Park H.-S."/>
            <person name="Perrone G."/>
            <person name="Piumi F."/>
            <person name="Punt P.J."/>
            <person name="Ram A.F."/>
            <person name="Ramon A."/>
            <person name="Rauscher S."/>
            <person name="Record E."/>
            <person name="Riano-Pachon D.M."/>
            <person name="Robert V."/>
            <person name="Roehrig J."/>
            <person name="Ruller R."/>
            <person name="Salamov A."/>
            <person name="Salih N.S."/>
            <person name="Samson R.A."/>
            <person name="Sandor E."/>
            <person name="Sanguinetti M."/>
            <person name="Schuetze T."/>
            <person name="Sepcic K."/>
            <person name="Shelest E."/>
            <person name="Sherlock G."/>
            <person name="Sophianopoulou V."/>
            <person name="Squina F.M."/>
            <person name="Sun H."/>
            <person name="Susca A."/>
            <person name="Todd R.B."/>
            <person name="Tsang A."/>
            <person name="Unkles S.E."/>
            <person name="van de Wiele N."/>
            <person name="van Rossen-Uffink D."/>
            <person name="Oliveira J.V."/>
            <person name="Vesth T.C."/>
            <person name="Visser J."/>
            <person name="Yu J.-H."/>
            <person name="Zhou M."/>
            <person name="Andersen M.R."/>
            <person name="Archer D.B."/>
            <person name="Baker S.E."/>
            <person name="Benoit I."/>
            <person name="Brakhage A.A."/>
            <person name="Braus G.H."/>
            <person name="Fischer R."/>
            <person name="Frisvad J.C."/>
            <person name="Goldman G.H."/>
            <person name="Houbraken J."/>
            <person name="Oakley B."/>
            <person name="Pocsi I."/>
            <person name="Scazzocchio C."/>
            <person name="Seiboth B."/>
            <person name="vanKuyk P.A."/>
            <person name="Wortman J."/>
            <person name="Dyer P.S."/>
            <person name="Grigoriev I.V."/>
        </authorList>
    </citation>
    <scope>NUCLEOTIDE SEQUENCE [LARGE SCALE GENOMIC DNA]</scope>
    <source>
        <strain evidence="3">CBS 516.65</strain>
    </source>
</reference>
<dbReference type="GO" id="GO:0005737">
    <property type="term" value="C:cytoplasm"/>
    <property type="evidence" value="ECO:0007669"/>
    <property type="project" value="TreeGrafter"/>
</dbReference>
<dbReference type="Gene3D" id="3.50.50.100">
    <property type="match status" value="1"/>
</dbReference>
<evidence type="ECO:0000259" key="1">
    <source>
        <dbReference type="Pfam" id="PF07992"/>
    </source>
</evidence>
<dbReference type="STRING" id="1160497.A0A1L9VHY0"/>
<gene>
    <name evidence="2" type="ORF">ASPGLDRAFT_74938</name>
</gene>
<dbReference type="InterPro" id="IPR023753">
    <property type="entry name" value="FAD/NAD-binding_dom"/>
</dbReference>
<dbReference type="RefSeq" id="XP_022400236.1">
    <property type="nucleotide sequence ID" value="XM_022549764.1"/>
</dbReference>
<name>A0A1L9VHY0_ASPGL</name>
<dbReference type="PANTHER" id="PTHR43735">
    <property type="entry name" value="APOPTOSIS-INDUCING FACTOR 1"/>
    <property type="match status" value="1"/>
</dbReference>
<organism evidence="2 3">
    <name type="scientific">Aspergillus glaucus CBS 516.65</name>
    <dbReference type="NCBI Taxonomy" id="1160497"/>
    <lineage>
        <taxon>Eukaryota</taxon>
        <taxon>Fungi</taxon>
        <taxon>Dikarya</taxon>
        <taxon>Ascomycota</taxon>
        <taxon>Pezizomycotina</taxon>
        <taxon>Eurotiomycetes</taxon>
        <taxon>Eurotiomycetidae</taxon>
        <taxon>Eurotiales</taxon>
        <taxon>Aspergillaceae</taxon>
        <taxon>Aspergillus</taxon>
        <taxon>Aspergillus subgen. Aspergillus</taxon>
    </lineage>
</organism>
<accession>A0A1L9VHY0</accession>
<keyword evidence="3" id="KW-1185">Reference proteome</keyword>
<dbReference type="EMBL" id="KV878899">
    <property type="protein sequence ID" value="OJJ83538.1"/>
    <property type="molecule type" value="Genomic_DNA"/>
</dbReference>
<proteinExistence type="predicted"/>
<dbReference type="GO" id="GO:0004174">
    <property type="term" value="F:electron-transferring-flavoprotein dehydrogenase activity"/>
    <property type="evidence" value="ECO:0007669"/>
    <property type="project" value="TreeGrafter"/>
</dbReference>
<evidence type="ECO:0000313" key="3">
    <source>
        <dbReference type="Proteomes" id="UP000184300"/>
    </source>
</evidence>
<dbReference type="AlphaFoldDB" id="A0A1L9VHY0"/>
<protein>
    <recommendedName>
        <fullName evidence="1">FAD/NAD(P)-binding domain-containing protein</fullName>
    </recommendedName>
</protein>
<sequence length="429" mass="47243">MAAHISPRLCNSSKPYNIVIVGGSYAGLSASLALMALKGGQTIPFAAYGNYSHLRAAPRVQDLRITIIDQRDGFFHTVGTPLAHVSPTHVTSMWKQYSGFPKLNRPDVTFIHGTATGINCGSQTLLYNDTHNKPQSQQYDYILVSTGVRRKWPIVPRADSFLPYVKDASSYSQQILAAEKLGVVVIGGGKERPLYYVHFEILFAGKVKANYPKTPVTLVHSRNQLLLNEPLPEEFKALSLKLLQEEGVQVILGKRAAVDELPDQTFYVKFQDGGRLHAGLVIMAASQASSSATFLPLTYFWLIYCDLYRLRLKGDPSQSGRMFAAGDITDCQGIKLGSSAMVMGSVAAANIYSSLLHKEYKNQPLLLEDCPQIQPKMALSIGTNAICYAGGDAKVQYGNELVEPLFGSDMGWQRVLNSLGLEDHFHRQR</sequence>
<feature type="domain" description="FAD/NAD(P)-binding" evidence="1">
    <location>
        <begin position="16"/>
        <end position="285"/>
    </location>
</feature>
<dbReference type="VEuPathDB" id="FungiDB:ASPGLDRAFT_74938"/>
<dbReference type="InterPro" id="IPR036188">
    <property type="entry name" value="FAD/NAD-bd_sf"/>
</dbReference>
<dbReference type="Proteomes" id="UP000184300">
    <property type="component" value="Unassembled WGS sequence"/>
</dbReference>
<dbReference type="PANTHER" id="PTHR43735:SF24">
    <property type="entry name" value="NUCLEOTIDE-DISULPHIDE OXIDOREDUCTASE AMID-LIKE, PUTATIVE (AFU_ORTHOLOGUE AFUA_1G17180)-RELATED"/>
    <property type="match status" value="1"/>
</dbReference>
<evidence type="ECO:0000313" key="2">
    <source>
        <dbReference type="EMBL" id="OJJ83538.1"/>
    </source>
</evidence>
<dbReference type="SUPFAM" id="SSF51905">
    <property type="entry name" value="FAD/NAD(P)-binding domain"/>
    <property type="match status" value="1"/>
</dbReference>
<dbReference type="OrthoDB" id="202203at2759"/>